<dbReference type="GO" id="GO:0005868">
    <property type="term" value="C:cytoplasmic dynein complex"/>
    <property type="evidence" value="ECO:0007669"/>
    <property type="project" value="TreeGrafter"/>
</dbReference>
<evidence type="ECO:0000313" key="6">
    <source>
        <dbReference type="EMBL" id="KAG8190125.1"/>
    </source>
</evidence>
<evidence type="ECO:0000256" key="1">
    <source>
        <dbReference type="ARBA" id="ARBA00004496"/>
    </source>
</evidence>
<keyword evidence="7" id="KW-1185">Reference proteome</keyword>
<protein>
    <recommendedName>
        <fullName evidence="8">WD repeat-containing protein 34</fullName>
    </recommendedName>
</protein>
<name>A0AAV6V024_9ARAC</name>
<dbReference type="PANTHER" id="PTHR12442:SF26">
    <property type="entry name" value="CYTOPLASMIC DYNEIN 2 INTERMEDIATE CHAIN 2"/>
    <property type="match status" value="1"/>
</dbReference>
<dbReference type="GO" id="GO:0045504">
    <property type="term" value="F:dynein heavy chain binding"/>
    <property type="evidence" value="ECO:0007669"/>
    <property type="project" value="TreeGrafter"/>
</dbReference>
<feature type="repeat" description="WD" evidence="5">
    <location>
        <begin position="328"/>
        <end position="348"/>
    </location>
</feature>
<dbReference type="PROSITE" id="PS50082">
    <property type="entry name" value="WD_REPEATS_2"/>
    <property type="match status" value="2"/>
</dbReference>
<evidence type="ECO:0000313" key="7">
    <source>
        <dbReference type="Proteomes" id="UP000827092"/>
    </source>
</evidence>
<sequence>MYNYTFEDSNSLSVLTFNQTDHISWCEHSSSVDIWSLNRKDFDPKKPNLTLETDCCITYVSFHPELPAVIVAGKLNGEIMLWDISKEDDPLLASTETAVFNHREPITGLHWLLQFGRHGKIQFASCSLDGKIMLWSFEDGKLKLTNGFIILAKLLPRNFPIKTHRDNEEVGISSMSINVEDRSIFVIGTEGGGIFQCSFDSLVPAPYSGFTAGFLKNPINMGFERHSGQVTSVQFSPFSRNVFLSSGSDGELRLYSLLQPKPLMTLQLPSGGINAAQWSPIRALVLSCVCSNGQLHVWDLLVNEKAPVEINSMTVEKSVGMALQMNKENASLLATSSSDGTVQVWELSGAVLATDTGEELKLQALAKAIE</sequence>
<dbReference type="AlphaFoldDB" id="A0AAV6V024"/>
<accession>A0AAV6V024</accession>
<evidence type="ECO:0000256" key="5">
    <source>
        <dbReference type="PROSITE-ProRule" id="PRU00221"/>
    </source>
</evidence>
<evidence type="ECO:0000256" key="2">
    <source>
        <dbReference type="ARBA" id="ARBA00022490"/>
    </source>
</evidence>
<dbReference type="PANTHER" id="PTHR12442">
    <property type="entry name" value="DYNEIN INTERMEDIATE CHAIN"/>
    <property type="match status" value="1"/>
</dbReference>
<dbReference type="GO" id="GO:0045503">
    <property type="term" value="F:dynein light chain binding"/>
    <property type="evidence" value="ECO:0007669"/>
    <property type="project" value="TreeGrafter"/>
</dbReference>
<dbReference type="SUPFAM" id="SSF50978">
    <property type="entry name" value="WD40 repeat-like"/>
    <property type="match status" value="1"/>
</dbReference>
<proteinExistence type="predicted"/>
<dbReference type="InterPro" id="IPR015943">
    <property type="entry name" value="WD40/YVTN_repeat-like_dom_sf"/>
</dbReference>
<dbReference type="GO" id="GO:0042073">
    <property type="term" value="P:intraciliary transport"/>
    <property type="evidence" value="ECO:0007669"/>
    <property type="project" value="TreeGrafter"/>
</dbReference>
<evidence type="ECO:0000256" key="4">
    <source>
        <dbReference type="ARBA" id="ARBA00022737"/>
    </source>
</evidence>
<gene>
    <name evidence="6" type="ORF">JTE90_026693</name>
</gene>
<keyword evidence="4" id="KW-0677">Repeat</keyword>
<dbReference type="InterPro" id="IPR036322">
    <property type="entry name" value="WD40_repeat_dom_sf"/>
</dbReference>
<dbReference type="Gene3D" id="2.130.10.10">
    <property type="entry name" value="YVTN repeat-like/Quinoprotein amine dehydrogenase"/>
    <property type="match status" value="2"/>
</dbReference>
<evidence type="ECO:0008006" key="8">
    <source>
        <dbReference type="Google" id="ProtNLM"/>
    </source>
</evidence>
<dbReference type="InterPro" id="IPR001680">
    <property type="entry name" value="WD40_rpt"/>
</dbReference>
<dbReference type="PROSITE" id="PS00678">
    <property type="entry name" value="WD_REPEATS_1"/>
    <property type="match status" value="1"/>
</dbReference>
<organism evidence="6 7">
    <name type="scientific">Oedothorax gibbosus</name>
    <dbReference type="NCBI Taxonomy" id="931172"/>
    <lineage>
        <taxon>Eukaryota</taxon>
        <taxon>Metazoa</taxon>
        <taxon>Ecdysozoa</taxon>
        <taxon>Arthropoda</taxon>
        <taxon>Chelicerata</taxon>
        <taxon>Arachnida</taxon>
        <taxon>Araneae</taxon>
        <taxon>Araneomorphae</taxon>
        <taxon>Entelegynae</taxon>
        <taxon>Araneoidea</taxon>
        <taxon>Linyphiidae</taxon>
        <taxon>Erigoninae</taxon>
        <taxon>Oedothorax</taxon>
    </lineage>
</organism>
<reference evidence="6 7" key="1">
    <citation type="journal article" date="2022" name="Nat. Ecol. Evol.">
        <title>A masculinizing supergene underlies an exaggerated male reproductive morph in a spider.</title>
        <authorList>
            <person name="Hendrickx F."/>
            <person name="De Corte Z."/>
            <person name="Sonet G."/>
            <person name="Van Belleghem S.M."/>
            <person name="Kostlbacher S."/>
            <person name="Vangestel C."/>
        </authorList>
    </citation>
    <scope>NUCLEOTIDE SEQUENCE [LARGE SCALE GENOMIC DNA]</scope>
    <source>
        <strain evidence="6">W744_W776</strain>
    </source>
</reference>
<keyword evidence="2" id="KW-0963">Cytoplasm</keyword>
<dbReference type="InterPro" id="IPR019775">
    <property type="entry name" value="WD40_repeat_CS"/>
</dbReference>
<dbReference type="InterPro" id="IPR050687">
    <property type="entry name" value="Dynein_IC"/>
</dbReference>
<feature type="repeat" description="WD" evidence="5">
    <location>
        <begin position="223"/>
        <end position="265"/>
    </location>
</feature>
<dbReference type="Pfam" id="PF00400">
    <property type="entry name" value="WD40"/>
    <property type="match status" value="4"/>
</dbReference>
<comment type="subcellular location">
    <subcellularLocation>
        <location evidence="1">Cytoplasm</location>
    </subcellularLocation>
</comment>
<dbReference type="SMART" id="SM00320">
    <property type="entry name" value="WD40"/>
    <property type="match status" value="5"/>
</dbReference>
<keyword evidence="3 5" id="KW-0853">WD repeat</keyword>
<comment type="caution">
    <text evidence="6">The sequence shown here is derived from an EMBL/GenBank/DDBJ whole genome shotgun (WGS) entry which is preliminary data.</text>
</comment>
<evidence type="ECO:0000256" key="3">
    <source>
        <dbReference type="ARBA" id="ARBA00022574"/>
    </source>
</evidence>
<dbReference type="EMBL" id="JAFNEN010000193">
    <property type="protein sequence ID" value="KAG8190125.1"/>
    <property type="molecule type" value="Genomic_DNA"/>
</dbReference>
<dbReference type="Proteomes" id="UP000827092">
    <property type="component" value="Unassembled WGS sequence"/>
</dbReference>
<dbReference type="GO" id="GO:0097014">
    <property type="term" value="C:ciliary plasm"/>
    <property type="evidence" value="ECO:0007669"/>
    <property type="project" value="TreeGrafter"/>
</dbReference>